<evidence type="ECO:0000313" key="2">
    <source>
        <dbReference type="Proteomes" id="UP000266861"/>
    </source>
</evidence>
<name>A0A397JF85_9GLOM</name>
<keyword evidence="2" id="KW-1185">Reference proteome</keyword>
<dbReference type="AlphaFoldDB" id="A0A397JF85"/>
<comment type="caution">
    <text evidence="1">The sequence shown here is derived from an EMBL/GenBank/DDBJ whole genome shotgun (WGS) entry which is preliminary data.</text>
</comment>
<proteinExistence type="predicted"/>
<organism evidence="1 2">
    <name type="scientific">Diversispora epigaea</name>
    <dbReference type="NCBI Taxonomy" id="1348612"/>
    <lineage>
        <taxon>Eukaryota</taxon>
        <taxon>Fungi</taxon>
        <taxon>Fungi incertae sedis</taxon>
        <taxon>Mucoromycota</taxon>
        <taxon>Glomeromycotina</taxon>
        <taxon>Glomeromycetes</taxon>
        <taxon>Diversisporales</taxon>
        <taxon>Diversisporaceae</taxon>
        <taxon>Diversispora</taxon>
    </lineage>
</organism>
<accession>A0A397JF85</accession>
<dbReference type="Proteomes" id="UP000266861">
    <property type="component" value="Unassembled WGS sequence"/>
</dbReference>
<reference evidence="1 2" key="1">
    <citation type="submission" date="2018-08" db="EMBL/GenBank/DDBJ databases">
        <title>Genome and evolution of the arbuscular mycorrhizal fungus Diversispora epigaea (formerly Glomus versiforme) and its bacterial endosymbionts.</title>
        <authorList>
            <person name="Sun X."/>
            <person name="Fei Z."/>
            <person name="Harrison M."/>
        </authorList>
    </citation>
    <scope>NUCLEOTIDE SEQUENCE [LARGE SCALE GENOMIC DNA]</scope>
    <source>
        <strain evidence="1 2">IT104</strain>
    </source>
</reference>
<dbReference type="EMBL" id="PQFF01000039">
    <property type="protein sequence ID" value="RHZ86989.1"/>
    <property type="molecule type" value="Genomic_DNA"/>
</dbReference>
<gene>
    <name evidence="1" type="ORF">Glove_41g127</name>
</gene>
<protein>
    <submittedName>
        <fullName evidence="1">Uncharacterized protein</fullName>
    </submittedName>
</protein>
<dbReference type="OrthoDB" id="2303275at2759"/>
<evidence type="ECO:0000313" key="1">
    <source>
        <dbReference type="EMBL" id="RHZ86989.1"/>
    </source>
</evidence>
<sequence>MSEYKNKDTNEEFLFPKSSDIDISKIDTNCDDQNNAKCFSHLSLKYSNEYNDYFTCSKICPICNKDHRKENIRDNIKSEWDDRTLPKSFNIRPGYNFKYVVSYIGNYFAFDRKRYNELFENEKLYNNLSIIEQGITPVQWAMRVRVFLQNLLNAEKFMQPKKKFHFTRFVDYLEPSDLMVNYWNRKCNKPKFQDGYVQIIQTAWRDYKQRPESLATQAWNSLKTYNYPNDKNTSIERFLYKKCIKINIHVESAEIEIFHILHSIHPNVSIPVEIKEFI</sequence>